<organism evidence="1 2">
    <name type="scientific">Stylosanthes scabra</name>
    <dbReference type="NCBI Taxonomy" id="79078"/>
    <lineage>
        <taxon>Eukaryota</taxon>
        <taxon>Viridiplantae</taxon>
        <taxon>Streptophyta</taxon>
        <taxon>Embryophyta</taxon>
        <taxon>Tracheophyta</taxon>
        <taxon>Spermatophyta</taxon>
        <taxon>Magnoliopsida</taxon>
        <taxon>eudicotyledons</taxon>
        <taxon>Gunneridae</taxon>
        <taxon>Pentapetalae</taxon>
        <taxon>rosids</taxon>
        <taxon>fabids</taxon>
        <taxon>Fabales</taxon>
        <taxon>Fabaceae</taxon>
        <taxon>Papilionoideae</taxon>
        <taxon>50 kb inversion clade</taxon>
        <taxon>dalbergioids sensu lato</taxon>
        <taxon>Dalbergieae</taxon>
        <taxon>Pterocarpus clade</taxon>
        <taxon>Stylosanthes</taxon>
    </lineage>
</organism>
<accession>A0ABU6TGB1</accession>
<proteinExistence type="predicted"/>
<sequence length="74" mass="7910">MSQHLLRPSQPHSAVESLTYPLTTTSAHIGQTILFLHESASVESKCRSLESSAAAFGKFFFGGSNNSATASPKR</sequence>
<keyword evidence="2" id="KW-1185">Reference proteome</keyword>
<evidence type="ECO:0000313" key="1">
    <source>
        <dbReference type="EMBL" id="MED6147774.1"/>
    </source>
</evidence>
<dbReference type="Proteomes" id="UP001341840">
    <property type="component" value="Unassembled WGS sequence"/>
</dbReference>
<protein>
    <submittedName>
        <fullName evidence="1">Uncharacterized protein</fullName>
    </submittedName>
</protein>
<evidence type="ECO:0000313" key="2">
    <source>
        <dbReference type="Proteomes" id="UP001341840"/>
    </source>
</evidence>
<dbReference type="EMBL" id="JASCZI010090917">
    <property type="protein sequence ID" value="MED6147774.1"/>
    <property type="molecule type" value="Genomic_DNA"/>
</dbReference>
<comment type="caution">
    <text evidence="1">The sequence shown here is derived from an EMBL/GenBank/DDBJ whole genome shotgun (WGS) entry which is preliminary data.</text>
</comment>
<gene>
    <name evidence="1" type="ORF">PIB30_046885</name>
</gene>
<reference evidence="1 2" key="1">
    <citation type="journal article" date="2023" name="Plants (Basel)">
        <title>Bridging the Gap: Combining Genomics and Transcriptomics Approaches to Understand Stylosanthes scabra, an Orphan Legume from the Brazilian Caatinga.</title>
        <authorList>
            <person name="Ferreira-Neto J.R.C."/>
            <person name="da Silva M.D."/>
            <person name="Binneck E."/>
            <person name="de Melo N.F."/>
            <person name="da Silva R.H."/>
            <person name="de Melo A.L.T.M."/>
            <person name="Pandolfi V."/>
            <person name="Bustamante F.O."/>
            <person name="Brasileiro-Vidal A.C."/>
            <person name="Benko-Iseppon A.M."/>
        </authorList>
    </citation>
    <scope>NUCLEOTIDE SEQUENCE [LARGE SCALE GENOMIC DNA]</scope>
    <source>
        <tissue evidence="1">Leaves</tissue>
    </source>
</reference>
<name>A0ABU6TGB1_9FABA</name>